<reference evidence="2" key="1">
    <citation type="submission" date="2022-11" db="UniProtKB">
        <authorList>
            <consortium name="WormBaseParasite"/>
        </authorList>
    </citation>
    <scope>IDENTIFICATION</scope>
</reference>
<evidence type="ECO:0000313" key="2">
    <source>
        <dbReference type="WBParaSite" id="ES5_v2.g13155.t1"/>
    </source>
</evidence>
<proteinExistence type="predicted"/>
<sequence length="646" mass="74851">MSYSSKSSGCSRNGKIHSKLSFKAPKSQKFSTLQKIIFGENKLSKNGNFIPNICYSLNKCGRWDELGSLENIIEKLAGNDIDTGFPIAAIKCYNENWMKSCKRIIKVGKNGGIQSYKVKSKRGAPFISLVHRDSEGSKKKMEKNSKKQTMEEKLEEEPLVMYKLNEWQQKDSESRPEKIGKKTKKVRSNLIAELDENDFLHYSDVESDESEYDQEMDEEIKRKSLSIDFDMIDKNEKVKMPSKISTTNIPDELATMGDEFVATFNRACDIQVKGFFNFPSFISFEEFNDIKFMYDFHWLKTDGTNKRCLFTIPKADKNNNISNFVSTVKLECIQINPKNRYIRITINSVHDFDLIPLMAKQKHLKMSENIAKIISNIYNTSLKNFVQFNVKPHMTISNPSLTTSAYPVGDFELLYQCQNSSPSSISNMEDFEIISLNEKCNGCYKSAKHDLTTLQCGHHYCVMEIEKDKIKFENVYCEKCHIAFCISCNDSPHFPLTCDQMKIWTSKILHEAWFTKNGHIQCYCDAMLSIPSNLESNTELECPECPRKYQVIWNDPDYYNKMNRWWWKINVKVLAHSDDFTPNIITKKIKNICLDAHFNTMDTALHDLRGILTEFENRDFHENDATGCEKLKQWKSLINKVLHNLL</sequence>
<accession>A0AC34F7G5</accession>
<organism evidence="1 2">
    <name type="scientific">Panagrolaimus sp. ES5</name>
    <dbReference type="NCBI Taxonomy" id="591445"/>
    <lineage>
        <taxon>Eukaryota</taxon>
        <taxon>Metazoa</taxon>
        <taxon>Ecdysozoa</taxon>
        <taxon>Nematoda</taxon>
        <taxon>Chromadorea</taxon>
        <taxon>Rhabditida</taxon>
        <taxon>Tylenchina</taxon>
        <taxon>Panagrolaimomorpha</taxon>
        <taxon>Panagrolaimoidea</taxon>
        <taxon>Panagrolaimidae</taxon>
        <taxon>Panagrolaimus</taxon>
    </lineage>
</organism>
<dbReference type="WBParaSite" id="ES5_v2.g13155.t1">
    <property type="protein sequence ID" value="ES5_v2.g13155.t1"/>
    <property type="gene ID" value="ES5_v2.g13155"/>
</dbReference>
<evidence type="ECO:0000313" key="1">
    <source>
        <dbReference type="Proteomes" id="UP000887579"/>
    </source>
</evidence>
<protein>
    <submittedName>
        <fullName evidence="2">RING-type domain-containing protein</fullName>
    </submittedName>
</protein>
<name>A0AC34F7G5_9BILA</name>
<dbReference type="Proteomes" id="UP000887579">
    <property type="component" value="Unplaced"/>
</dbReference>